<keyword evidence="2" id="KW-0805">Transcription regulation</keyword>
<evidence type="ECO:0000313" key="6">
    <source>
        <dbReference type="EMBL" id="KAL0360617.1"/>
    </source>
</evidence>
<accession>A0AAW2PYS9</accession>
<protein>
    <recommendedName>
        <fullName evidence="7">TFIIF beta subunit N-terminal domain-containing protein</fullName>
    </recommendedName>
</protein>
<organism evidence="6">
    <name type="scientific">Sesamum radiatum</name>
    <name type="common">Black benniseed</name>
    <dbReference type="NCBI Taxonomy" id="300843"/>
    <lineage>
        <taxon>Eukaryota</taxon>
        <taxon>Viridiplantae</taxon>
        <taxon>Streptophyta</taxon>
        <taxon>Embryophyta</taxon>
        <taxon>Tracheophyta</taxon>
        <taxon>Spermatophyta</taxon>
        <taxon>Magnoliopsida</taxon>
        <taxon>eudicotyledons</taxon>
        <taxon>Gunneridae</taxon>
        <taxon>Pentapetalae</taxon>
        <taxon>asterids</taxon>
        <taxon>lamiids</taxon>
        <taxon>Lamiales</taxon>
        <taxon>Pedaliaceae</taxon>
        <taxon>Sesamum</taxon>
    </lineage>
</organism>
<keyword evidence="4" id="KW-0804">Transcription</keyword>
<dbReference type="AlphaFoldDB" id="A0AAW2PYS9"/>
<keyword evidence="5" id="KW-0539">Nucleus</keyword>
<comment type="subcellular location">
    <subcellularLocation>
        <location evidence="1">Nucleus</location>
    </subcellularLocation>
</comment>
<sequence>MEDDYGNDSTTVDTAKAERSVWLMKCPPVVSKAWQSSAAAAEAPPVAKVVVSLDPLRAEDPSALQVNQLPPPFMCRRLCCCLFVFVL</sequence>
<name>A0AAW2PYS9_SESRA</name>
<keyword evidence="3" id="KW-0238">DNA-binding</keyword>
<evidence type="ECO:0000256" key="4">
    <source>
        <dbReference type="ARBA" id="ARBA00023163"/>
    </source>
</evidence>
<proteinExistence type="predicted"/>
<dbReference type="GO" id="GO:0003677">
    <property type="term" value="F:DNA binding"/>
    <property type="evidence" value="ECO:0007669"/>
    <property type="project" value="UniProtKB-KW"/>
</dbReference>
<gene>
    <name evidence="6" type="ORF">Sradi_3746200</name>
</gene>
<evidence type="ECO:0008006" key="7">
    <source>
        <dbReference type="Google" id="ProtNLM"/>
    </source>
</evidence>
<dbReference type="GO" id="GO:0005634">
    <property type="term" value="C:nucleus"/>
    <property type="evidence" value="ECO:0007669"/>
    <property type="project" value="UniProtKB-SubCell"/>
</dbReference>
<evidence type="ECO:0000256" key="1">
    <source>
        <dbReference type="ARBA" id="ARBA00004123"/>
    </source>
</evidence>
<dbReference type="SUPFAM" id="SSF50916">
    <property type="entry name" value="Rap30/74 interaction domains"/>
    <property type="match status" value="1"/>
</dbReference>
<dbReference type="EMBL" id="JACGWJ010000016">
    <property type="protein sequence ID" value="KAL0360617.1"/>
    <property type="molecule type" value="Genomic_DNA"/>
</dbReference>
<evidence type="ECO:0000256" key="5">
    <source>
        <dbReference type="ARBA" id="ARBA00023242"/>
    </source>
</evidence>
<evidence type="ECO:0000256" key="3">
    <source>
        <dbReference type="ARBA" id="ARBA00023125"/>
    </source>
</evidence>
<dbReference type="GO" id="GO:0006367">
    <property type="term" value="P:transcription initiation at RNA polymerase II promoter"/>
    <property type="evidence" value="ECO:0007669"/>
    <property type="project" value="InterPro"/>
</dbReference>
<comment type="caution">
    <text evidence="6">The sequence shown here is derived from an EMBL/GenBank/DDBJ whole genome shotgun (WGS) entry which is preliminary data.</text>
</comment>
<reference evidence="6" key="1">
    <citation type="submission" date="2020-06" db="EMBL/GenBank/DDBJ databases">
        <authorList>
            <person name="Li T."/>
            <person name="Hu X."/>
            <person name="Zhang T."/>
            <person name="Song X."/>
            <person name="Zhang H."/>
            <person name="Dai N."/>
            <person name="Sheng W."/>
            <person name="Hou X."/>
            <person name="Wei L."/>
        </authorList>
    </citation>
    <scope>NUCLEOTIDE SEQUENCE</scope>
    <source>
        <strain evidence="6">G02</strain>
        <tissue evidence="6">Leaf</tissue>
    </source>
</reference>
<evidence type="ECO:0000256" key="2">
    <source>
        <dbReference type="ARBA" id="ARBA00023015"/>
    </source>
</evidence>
<reference evidence="6" key="2">
    <citation type="journal article" date="2024" name="Plant">
        <title>Genomic evolution and insights into agronomic trait innovations of Sesamum species.</title>
        <authorList>
            <person name="Miao H."/>
            <person name="Wang L."/>
            <person name="Qu L."/>
            <person name="Liu H."/>
            <person name="Sun Y."/>
            <person name="Le M."/>
            <person name="Wang Q."/>
            <person name="Wei S."/>
            <person name="Zheng Y."/>
            <person name="Lin W."/>
            <person name="Duan Y."/>
            <person name="Cao H."/>
            <person name="Xiong S."/>
            <person name="Wang X."/>
            <person name="Wei L."/>
            <person name="Li C."/>
            <person name="Ma Q."/>
            <person name="Ju M."/>
            <person name="Zhao R."/>
            <person name="Li G."/>
            <person name="Mu C."/>
            <person name="Tian Q."/>
            <person name="Mei H."/>
            <person name="Zhang T."/>
            <person name="Gao T."/>
            <person name="Zhang H."/>
        </authorList>
    </citation>
    <scope>NUCLEOTIDE SEQUENCE</scope>
    <source>
        <strain evidence="6">G02</strain>
    </source>
</reference>
<dbReference type="InterPro" id="IPR011039">
    <property type="entry name" value="TFIIF_interaction"/>
</dbReference>